<accession>A0ABX0QDY8</accession>
<organism evidence="1 2">
    <name type="scientific">Fibrivirga algicola</name>
    <dbReference type="NCBI Taxonomy" id="2950420"/>
    <lineage>
        <taxon>Bacteria</taxon>
        <taxon>Pseudomonadati</taxon>
        <taxon>Bacteroidota</taxon>
        <taxon>Cytophagia</taxon>
        <taxon>Cytophagales</taxon>
        <taxon>Spirosomataceae</taxon>
        <taxon>Fibrivirga</taxon>
    </lineage>
</organism>
<evidence type="ECO:0000313" key="2">
    <source>
        <dbReference type="Proteomes" id="UP000606008"/>
    </source>
</evidence>
<proteinExistence type="predicted"/>
<reference evidence="1" key="1">
    <citation type="submission" date="2024-05" db="EMBL/GenBank/DDBJ databases">
        <authorList>
            <person name="Jung D.-H."/>
        </authorList>
    </citation>
    <scope>NUCLEOTIDE SEQUENCE</scope>
    <source>
        <strain evidence="1">JA-25</strain>
    </source>
</reference>
<dbReference type="RefSeq" id="WP_166691082.1">
    <property type="nucleotide sequence ID" value="NZ_WAEL01000001.1"/>
</dbReference>
<sequence>METLHFKTNILSSEAIAAVSPELNGIEQIDGWNIDQTTEASLLTVQTTDNRIAGLVIHVVQNAGYEAELVPLH</sequence>
<gene>
    <name evidence="1" type="ORF">F7231_04755</name>
</gene>
<dbReference type="EMBL" id="WAEL01000001">
    <property type="protein sequence ID" value="NID09471.1"/>
    <property type="molecule type" value="Genomic_DNA"/>
</dbReference>
<protein>
    <submittedName>
        <fullName evidence="1">Copper chaperone</fullName>
    </submittedName>
</protein>
<evidence type="ECO:0000313" key="1">
    <source>
        <dbReference type="EMBL" id="NID09471.1"/>
    </source>
</evidence>
<keyword evidence="2" id="KW-1185">Reference proteome</keyword>
<dbReference type="Proteomes" id="UP000606008">
    <property type="component" value="Unassembled WGS sequence"/>
</dbReference>
<comment type="caution">
    <text evidence="1">The sequence shown here is derived from an EMBL/GenBank/DDBJ whole genome shotgun (WGS) entry which is preliminary data.</text>
</comment>
<name>A0ABX0QDY8_9BACT</name>